<dbReference type="InterPro" id="IPR029058">
    <property type="entry name" value="AB_hydrolase_fold"/>
</dbReference>
<feature type="domain" description="Carboxymuconolactone decarboxylase-like" evidence="2">
    <location>
        <begin position="281"/>
        <end position="363"/>
    </location>
</feature>
<dbReference type="AlphaFoldDB" id="A0AAU8J237"/>
<dbReference type="Pfam" id="PF00561">
    <property type="entry name" value="Abhydrolase_1"/>
    <property type="match status" value="1"/>
</dbReference>
<proteinExistence type="predicted"/>
<dbReference type="KEGG" id="stac:ABII15_32745"/>
<dbReference type="EC" id="3.1.1.24" evidence="3"/>
<dbReference type="InterPro" id="IPR026968">
    <property type="entry name" value="PcaD/CatD"/>
</dbReference>
<dbReference type="Gene3D" id="3.40.50.1820">
    <property type="entry name" value="alpha/beta hydrolase"/>
    <property type="match status" value="1"/>
</dbReference>
<dbReference type="NCBIfam" id="TIGR02427">
    <property type="entry name" value="protocat_pcaD"/>
    <property type="match status" value="1"/>
</dbReference>
<dbReference type="EMBL" id="CP159534">
    <property type="protein sequence ID" value="XCJ74453.1"/>
    <property type="molecule type" value="Genomic_DNA"/>
</dbReference>
<dbReference type="RefSeq" id="WP_353945896.1">
    <property type="nucleotide sequence ID" value="NZ_CP159534.1"/>
</dbReference>
<dbReference type="GO" id="GO:0047570">
    <property type="term" value="F:3-oxoadipate enol-lactonase activity"/>
    <property type="evidence" value="ECO:0007669"/>
    <property type="project" value="UniProtKB-EC"/>
</dbReference>
<dbReference type="Pfam" id="PF02627">
    <property type="entry name" value="CMD"/>
    <property type="match status" value="1"/>
</dbReference>
<dbReference type="InterPro" id="IPR052512">
    <property type="entry name" value="4CMD/NDH-1_regulator"/>
</dbReference>
<evidence type="ECO:0000259" key="2">
    <source>
        <dbReference type="Pfam" id="PF02627"/>
    </source>
</evidence>
<dbReference type="SUPFAM" id="SSF69118">
    <property type="entry name" value="AhpD-like"/>
    <property type="match status" value="1"/>
</dbReference>
<organism evidence="3">
    <name type="scientific">Streptomyces tabacisoli</name>
    <dbReference type="NCBI Taxonomy" id="3156398"/>
    <lineage>
        <taxon>Bacteria</taxon>
        <taxon>Bacillati</taxon>
        <taxon>Actinomycetota</taxon>
        <taxon>Actinomycetes</taxon>
        <taxon>Kitasatosporales</taxon>
        <taxon>Streptomycetaceae</taxon>
        <taxon>Streptomyces</taxon>
    </lineage>
</organism>
<dbReference type="PANTHER" id="PTHR33570">
    <property type="entry name" value="4-CARBOXYMUCONOLACTONE DECARBOXYLASE FAMILY PROTEIN"/>
    <property type="match status" value="1"/>
</dbReference>
<dbReference type="InterPro" id="IPR003779">
    <property type="entry name" value="CMD-like"/>
</dbReference>
<name>A0AAU8J237_9ACTN</name>
<dbReference type="SUPFAM" id="SSF53474">
    <property type="entry name" value="alpha/beta-Hydrolases"/>
    <property type="match status" value="1"/>
</dbReference>
<dbReference type="PRINTS" id="PR00111">
    <property type="entry name" value="ABHYDROLASE"/>
</dbReference>
<evidence type="ECO:0000313" key="3">
    <source>
        <dbReference type="EMBL" id="XCJ74453.1"/>
    </source>
</evidence>
<feature type="domain" description="AB hydrolase-1" evidence="1">
    <location>
        <begin position="16"/>
        <end position="237"/>
    </location>
</feature>
<dbReference type="GO" id="GO:0051920">
    <property type="term" value="F:peroxiredoxin activity"/>
    <property type="evidence" value="ECO:0007669"/>
    <property type="project" value="InterPro"/>
</dbReference>
<dbReference type="PANTHER" id="PTHR33570:SF2">
    <property type="entry name" value="CARBOXYMUCONOLACTONE DECARBOXYLASE-LIKE DOMAIN-CONTAINING PROTEIN"/>
    <property type="match status" value="1"/>
</dbReference>
<reference evidence="3" key="1">
    <citation type="submission" date="2024-06" db="EMBL/GenBank/DDBJ databases">
        <title>Streptomyces sp. strain HUAS MG91 genome sequences.</title>
        <authorList>
            <person name="Mo P."/>
        </authorList>
    </citation>
    <scope>NUCLEOTIDE SEQUENCE</scope>
    <source>
        <strain evidence="3">HUAS MG91</strain>
    </source>
</reference>
<dbReference type="NCBIfam" id="TIGR02425">
    <property type="entry name" value="decarb_PcaC"/>
    <property type="match status" value="1"/>
</dbReference>
<dbReference type="InterPro" id="IPR029032">
    <property type="entry name" value="AhpD-like"/>
</dbReference>
<sequence>MSRLLHHHAEGSPTAPPLLLGPSLGTSLALWDQVAPELSTAHRVVRWDLPGHGGSDAGLISAGATVGDLAGLVLELADELGIGRFAYAGVSLGGAVGLHLAVHHPERISGLAVLCSSAHFGGPGPWRERAALVRAEGTAGVAESAPTRWFTPGFSAPRLVRDNREASPEAYAACCDALAAFDLRDRLPDITAPTLLIAGRDDPATPPAHLREIADAVRGAELVELSGASHLAVAERPEAVLGLLRSHFGEGARRGMEVRRQVLGDAHVDRAQARQTPFTARFQDFISRYAWGEIWTDPALGRRERSMITMTALVAHGHYDELAMHVRAARRNGLTPDEIGAVLQQCAVYVGVPAANSAFGVAQRVLAEEADGSTG</sequence>
<accession>A0AAU8J237</accession>
<evidence type="ECO:0000259" key="1">
    <source>
        <dbReference type="Pfam" id="PF00561"/>
    </source>
</evidence>
<dbReference type="InterPro" id="IPR012788">
    <property type="entry name" value="Decarb_PcaC"/>
</dbReference>
<dbReference type="Gene3D" id="1.20.1290.10">
    <property type="entry name" value="AhpD-like"/>
    <property type="match status" value="1"/>
</dbReference>
<dbReference type="InterPro" id="IPR000073">
    <property type="entry name" value="AB_hydrolase_1"/>
</dbReference>
<protein>
    <submittedName>
        <fullName evidence="3">3-oxoadipate enol-lactonase</fullName>
        <ecNumber evidence="3">3.1.1.24</ecNumber>
    </submittedName>
</protein>
<dbReference type="GO" id="GO:0042952">
    <property type="term" value="P:beta-ketoadipate pathway"/>
    <property type="evidence" value="ECO:0007669"/>
    <property type="project" value="InterPro"/>
</dbReference>
<gene>
    <name evidence="3" type="primary">pcaD</name>
    <name evidence="3" type="ORF">ABII15_32745</name>
</gene>
<keyword evidence="3" id="KW-0378">Hydrolase</keyword>